<comment type="caution">
    <text evidence="2">The sequence shown here is derived from an EMBL/GenBank/DDBJ whole genome shotgun (WGS) entry which is preliminary data.</text>
</comment>
<organism evidence="2 3">
    <name type="scientific">Nitrincola tibetensis</name>
    <dbReference type="NCBI Taxonomy" id="2219697"/>
    <lineage>
        <taxon>Bacteria</taxon>
        <taxon>Pseudomonadati</taxon>
        <taxon>Pseudomonadota</taxon>
        <taxon>Gammaproteobacteria</taxon>
        <taxon>Oceanospirillales</taxon>
        <taxon>Oceanospirillaceae</taxon>
        <taxon>Nitrincola</taxon>
    </lineage>
</organism>
<dbReference type="RefSeq" id="WP_112160140.1">
    <property type="nucleotide sequence ID" value="NZ_QKRX01000013.1"/>
</dbReference>
<dbReference type="Proteomes" id="UP000250744">
    <property type="component" value="Unassembled WGS sequence"/>
</dbReference>
<dbReference type="InterPro" id="IPR012938">
    <property type="entry name" value="Glc/Sorbosone_DH"/>
</dbReference>
<gene>
    <name evidence="2" type="ORF">DN062_15115</name>
</gene>
<dbReference type="InterPro" id="IPR011041">
    <property type="entry name" value="Quinoprot_gluc/sorb_DH_b-prop"/>
</dbReference>
<evidence type="ECO:0000313" key="2">
    <source>
        <dbReference type="EMBL" id="RAU17036.1"/>
    </source>
</evidence>
<dbReference type="Pfam" id="PF07995">
    <property type="entry name" value="GSDH"/>
    <property type="match status" value="1"/>
</dbReference>
<dbReference type="EMBL" id="QKRX01000013">
    <property type="protein sequence ID" value="RAU17036.1"/>
    <property type="molecule type" value="Genomic_DNA"/>
</dbReference>
<dbReference type="Gene3D" id="2.120.10.30">
    <property type="entry name" value="TolB, C-terminal domain"/>
    <property type="match status" value="1"/>
</dbReference>
<dbReference type="PANTHER" id="PTHR19328:SF75">
    <property type="entry name" value="ALDOSE SUGAR DEHYDROGENASE YLII"/>
    <property type="match status" value="1"/>
</dbReference>
<keyword evidence="3" id="KW-1185">Reference proteome</keyword>
<evidence type="ECO:0000313" key="3">
    <source>
        <dbReference type="Proteomes" id="UP000250744"/>
    </source>
</evidence>
<dbReference type="AlphaFoldDB" id="A0A364NIZ0"/>
<feature type="domain" description="Glucose/Sorbosone dehydrogenase" evidence="1">
    <location>
        <begin position="43"/>
        <end position="372"/>
    </location>
</feature>
<dbReference type="InterPro" id="IPR011042">
    <property type="entry name" value="6-blade_b-propeller_TolB-like"/>
</dbReference>
<sequence>MKLKTCSLLVCLTLGVHSSLGWSNDRFSTDIYPVHLKTHADSLAHPWSLAFLPEGGILVTERPGRLRLIEEGILLDRPVEGVPEVAASGQGGLLDIALHPAFEENRWLYLSFSDRTAEGLTTRVIRARYQDGRLTDHEDIFEALPRSSGGRHFGGRLLFDRAGYLYLSVGDRGEMDRAQDLADHAGSIIRLHDDGRIPDDNPFVDNPQAKPEIYSWGHRNPQGLVLHPETGDIWSHEHGPRGGDEINLIKPSLNYGWPKATHGINYTGFSISPHQTLPGMESPLLYWTPSIAPSGITFYTGDDFPEWQGQLLSGALSHRLVSRVSIDSAQQPESVVEVEQMFKGLGRRIRDIRQDAEGRLWLLTDESPGRVMSIHLNE</sequence>
<dbReference type="SUPFAM" id="SSF50952">
    <property type="entry name" value="Soluble quinoprotein glucose dehydrogenase"/>
    <property type="match status" value="1"/>
</dbReference>
<reference evidence="2 3" key="1">
    <citation type="submission" date="2018-06" db="EMBL/GenBank/DDBJ databases">
        <title>Nitrincola tibetense sp. nov., isolated from Lake XuguoCo on Tibetan Plateau.</title>
        <authorList>
            <person name="Xing P."/>
        </authorList>
    </citation>
    <scope>NUCLEOTIDE SEQUENCE [LARGE SCALE GENOMIC DNA]</scope>
    <source>
        <strain evidence="3">xg18</strain>
    </source>
</reference>
<evidence type="ECO:0000259" key="1">
    <source>
        <dbReference type="Pfam" id="PF07995"/>
    </source>
</evidence>
<accession>A0A364NIZ0</accession>
<protein>
    <submittedName>
        <fullName evidence="2">PQQ-dependent sugar dehydrogenase</fullName>
    </submittedName>
</protein>
<dbReference type="OrthoDB" id="9770043at2"/>
<name>A0A364NIZ0_9GAMM</name>
<proteinExistence type="predicted"/>
<dbReference type="PANTHER" id="PTHR19328">
    <property type="entry name" value="HEDGEHOG-INTERACTING PROTEIN"/>
    <property type="match status" value="1"/>
</dbReference>